<sequence length="220" mass="22325">MFLVCAALGLAAMFGVIGSSTVTSSGLSVINGSLALYPGSDVVGFPPGEVTGNIYIDDAVATKAQDDAGDAYAYFVSLPHNASADLSGSDLVGLTLTAGKYFFAKSAQLSGNLTLDGQGDHSAIFIIQTGTTFQTSVSSNINLINGAKSCNVFIVVGSSATIGSSSAIRGSILAYTNVVLHHNVWAHGTMVALGAAVNMDANTIVAPADCIRRTSPPSSK</sequence>
<feature type="chain" id="PRO_5001588226" evidence="3">
    <location>
        <begin position="20"/>
        <end position="220"/>
    </location>
</feature>
<accession>A0A060L0I8</accession>
<reference evidence="4" key="2">
    <citation type="journal article" date="2014" name="Extremophiles">
        <title>The ice-binding proteins of a snow alga, Chloromonas brevispina: probable acquisition by horizontal gene transfer.</title>
        <authorList>
            <person name="Raymond J.A."/>
        </authorList>
    </citation>
    <scope>NUCLEOTIDE SEQUENCE</scope>
</reference>
<feature type="signal peptide" evidence="3">
    <location>
        <begin position="1"/>
        <end position="19"/>
    </location>
</feature>
<dbReference type="InterPro" id="IPR021884">
    <property type="entry name" value="Ice-bd_prot"/>
</dbReference>
<name>A0A060L0I8_9CHLO</name>
<reference evidence="4" key="1">
    <citation type="submission" date="2013-09" db="EMBL/GenBank/DDBJ databases">
        <authorList>
            <person name="Raymond J."/>
        </authorList>
    </citation>
    <scope>NUCLEOTIDE SEQUENCE</scope>
</reference>
<keyword evidence="2 3" id="KW-0732">Signal</keyword>
<protein>
    <submittedName>
        <fullName evidence="4">Ice-binding protein 5</fullName>
    </submittedName>
</protein>
<dbReference type="AlphaFoldDB" id="A0A060L0I8"/>
<organism evidence="4">
    <name type="scientific">Chloromonas brevispina</name>
    <dbReference type="NCBI Taxonomy" id="201318"/>
    <lineage>
        <taxon>Eukaryota</taxon>
        <taxon>Viridiplantae</taxon>
        <taxon>Chlorophyta</taxon>
        <taxon>core chlorophytes</taxon>
        <taxon>Chlorophyceae</taxon>
        <taxon>CS clade</taxon>
        <taxon>Chlamydomonadales</taxon>
        <taxon>Chlamydomonadaceae</taxon>
        <taxon>Chloromonadinia</taxon>
        <taxon>Chloromonas</taxon>
    </lineage>
</organism>
<evidence type="ECO:0000313" key="4">
    <source>
        <dbReference type="EMBL" id="AIC65765.1"/>
    </source>
</evidence>
<comment type="similarity">
    <text evidence="1">Belongs to the ice-binding protein family.</text>
</comment>
<dbReference type="Pfam" id="PF11999">
    <property type="entry name" value="Ice_binding"/>
    <property type="match status" value="1"/>
</dbReference>
<evidence type="ECO:0000256" key="2">
    <source>
        <dbReference type="ARBA" id="ARBA00022729"/>
    </source>
</evidence>
<dbReference type="EMBL" id="KF683603">
    <property type="protein sequence ID" value="AIC65765.1"/>
    <property type="molecule type" value="Genomic_DNA"/>
</dbReference>
<evidence type="ECO:0000256" key="3">
    <source>
        <dbReference type="SAM" id="SignalP"/>
    </source>
</evidence>
<evidence type="ECO:0000256" key="1">
    <source>
        <dbReference type="ARBA" id="ARBA00005445"/>
    </source>
</evidence>
<proteinExistence type="inferred from homology"/>